<comment type="caution">
    <text evidence="2">The sequence shown here is derived from an EMBL/GenBank/DDBJ whole genome shotgun (WGS) entry which is preliminary data.</text>
</comment>
<proteinExistence type="predicted"/>
<keyword evidence="1" id="KW-1133">Transmembrane helix</keyword>
<gene>
    <name evidence="2" type="ORF">UU12_C0030G0003</name>
</gene>
<reference evidence="2 3" key="1">
    <citation type="journal article" date="2015" name="Nature">
        <title>rRNA introns, odd ribosomes, and small enigmatic genomes across a large radiation of phyla.</title>
        <authorList>
            <person name="Brown C.T."/>
            <person name="Hug L.A."/>
            <person name="Thomas B.C."/>
            <person name="Sharon I."/>
            <person name="Castelle C.J."/>
            <person name="Singh A."/>
            <person name="Wilkins M.J."/>
            <person name="Williams K.H."/>
            <person name="Banfield J.F."/>
        </authorList>
    </citation>
    <scope>NUCLEOTIDE SEQUENCE [LARGE SCALE GENOMIC DNA]</scope>
</reference>
<evidence type="ECO:0000313" key="3">
    <source>
        <dbReference type="Proteomes" id="UP000034562"/>
    </source>
</evidence>
<dbReference type="EMBL" id="LBZK01000030">
    <property type="protein sequence ID" value="KKR70063.1"/>
    <property type="molecule type" value="Genomic_DNA"/>
</dbReference>
<accession>A0A0G0SZ17</accession>
<evidence type="ECO:0000256" key="1">
    <source>
        <dbReference type="SAM" id="Phobius"/>
    </source>
</evidence>
<keyword evidence="1" id="KW-0472">Membrane</keyword>
<feature type="transmembrane region" description="Helical" evidence="1">
    <location>
        <begin position="6"/>
        <end position="34"/>
    </location>
</feature>
<protein>
    <submittedName>
        <fullName evidence="2">Uncharacterized protein</fullName>
    </submittedName>
</protein>
<sequence>MNIFGFVIPYWIVGIVFWVGVLLWLFHWGIVYWIQKKIFRIRAPKIFENHFGYKPEKDSQLRDLQLIKVVMPMLNGAALDLQNSYVKESQLLTKISQAAVYNNFEDARNELLSARGDKEYHEKRFYDAKRVATLLEYNVPDEYKDYLR</sequence>
<name>A0A0G0SZ17_9BACT</name>
<dbReference type="AlphaFoldDB" id="A0A0G0SZ17"/>
<keyword evidence="1" id="KW-0812">Transmembrane</keyword>
<organism evidence="2 3">
    <name type="scientific">Candidatus Woesebacteria bacterium GW2011_GWA2_40_7b</name>
    <dbReference type="NCBI Taxonomy" id="1618563"/>
    <lineage>
        <taxon>Bacteria</taxon>
        <taxon>Candidatus Woeseibacteriota</taxon>
    </lineage>
</organism>
<evidence type="ECO:0000313" key="2">
    <source>
        <dbReference type="EMBL" id="KKR70063.1"/>
    </source>
</evidence>
<dbReference type="Proteomes" id="UP000034562">
    <property type="component" value="Unassembled WGS sequence"/>
</dbReference>